<evidence type="ECO:0000313" key="3">
    <source>
        <dbReference type="EMBL" id="CEL03465.1"/>
    </source>
</evidence>
<feature type="chain" id="PRO_5006855596" description="AB hydrolase-1 domain-containing protein" evidence="1">
    <location>
        <begin position="19"/>
        <end position="374"/>
    </location>
</feature>
<dbReference type="Pfam" id="PF12697">
    <property type="entry name" value="Abhydrolase_6"/>
    <property type="match status" value="1"/>
</dbReference>
<feature type="domain" description="AB hydrolase-1" evidence="2">
    <location>
        <begin position="99"/>
        <end position="356"/>
    </location>
</feature>
<proteinExistence type="predicted"/>
<dbReference type="InterPro" id="IPR000073">
    <property type="entry name" value="AB_hydrolase_1"/>
</dbReference>
<reference evidence="4" key="1">
    <citation type="journal article" date="2016" name="Genome Announc.">
        <title>Draft genome sequences of fungus Aspergillus calidoustus.</title>
        <authorList>
            <person name="Horn F."/>
            <person name="Linde J."/>
            <person name="Mattern D.J."/>
            <person name="Walther G."/>
            <person name="Guthke R."/>
            <person name="Scherlach K."/>
            <person name="Martin K."/>
            <person name="Brakhage A.A."/>
            <person name="Petzke L."/>
            <person name="Valiante V."/>
        </authorList>
    </citation>
    <scope>NUCLEOTIDE SEQUENCE [LARGE SCALE GENOMIC DNA]</scope>
    <source>
        <strain evidence="4">SF006504</strain>
    </source>
</reference>
<accession>A0A0U5C618</accession>
<dbReference type="AlphaFoldDB" id="A0A0U5C618"/>
<dbReference type="OrthoDB" id="190201at2759"/>
<dbReference type="InterPro" id="IPR029058">
    <property type="entry name" value="AB_hydrolase_fold"/>
</dbReference>
<protein>
    <recommendedName>
        <fullName evidence="2">AB hydrolase-1 domain-containing protein</fullName>
    </recommendedName>
</protein>
<evidence type="ECO:0000259" key="2">
    <source>
        <dbReference type="Pfam" id="PF12697"/>
    </source>
</evidence>
<gene>
    <name evidence="3" type="ORF">ASPCAL04619</name>
</gene>
<dbReference type="EMBL" id="CDMC01000003">
    <property type="protein sequence ID" value="CEL03465.1"/>
    <property type="molecule type" value="Genomic_DNA"/>
</dbReference>
<evidence type="ECO:0000256" key="1">
    <source>
        <dbReference type="SAM" id="SignalP"/>
    </source>
</evidence>
<dbReference type="Gene3D" id="3.40.50.1820">
    <property type="entry name" value="alpha/beta hydrolase"/>
    <property type="match status" value="1"/>
</dbReference>
<feature type="signal peptide" evidence="1">
    <location>
        <begin position="1"/>
        <end position="18"/>
    </location>
</feature>
<keyword evidence="4" id="KW-1185">Reference proteome</keyword>
<dbReference type="STRING" id="454130.A0A0U5C618"/>
<organism evidence="3 4">
    <name type="scientific">Aspergillus calidoustus</name>
    <dbReference type="NCBI Taxonomy" id="454130"/>
    <lineage>
        <taxon>Eukaryota</taxon>
        <taxon>Fungi</taxon>
        <taxon>Dikarya</taxon>
        <taxon>Ascomycota</taxon>
        <taxon>Pezizomycotina</taxon>
        <taxon>Eurotiomycetes</taxon>
        <taxon>Eurotiomycetidae</taxon>
        <taxon>Eurotiales</taxon>
        <taxon>Aspergillaceae</taxon>
        <taxon>Aspergillus</taxon>
        <taxon>Aspergillus subgen. Nidulantes</taxon>
    </lineage>
</organism>
<dbReference type="OMA" id="ENDFAFC"/>
<dbReference type="Proteomes" id="UP000054771">
    <property type="component" value="Unassembled WGS sequence"/>
</dbReference>
<keyword evidence="1" id="KW-0732">Signal</keyword>
<sequence>MAFSILLSLFALLPVAFANKPRCFEFNHPIHVSLTVPTFNVPEFSNSYESTAFLTASVSRNANLSSLVTGETQINQSFNIHFQYCEPEKSTRAPDVLQVLSHGVGFDHSYWSFGDKNYNYITSATTNGYATLSYDRLGVSLSEHANPYSEIQVPTQVALLAEISRLLQSGKLNKRIPKTKKLVHVGHSFGSLITNGLIAANPSLSDAVVLTGFSHNTSWTPLFELCLGFELARTNNPTRFHRYESGYLTWGNEYDNQCAFYTYPFFDTPVLKEAESIKAPFAISELLSFASVPLAAPKFTGPVLMLSGQSDLPFCGGDCTGVLEGPESLSPFVFPSASPFAAYIQPNTGHAVNLHHNASAAYEVIHGFLKQYAH</sequence>
<name>A0A0U5C618_ASPCI</name>
<evidence type="ECO:0000313" key="4">
    <source>
        <dbReference type="Proteomes" id="UP000054771"/>
    </source>
</evidence>
<dbReference type="SUPFAM" id="SSF53474">
    <property type="entry name" value="alpha/beta-Hydrolases"/>
    <property type="match status" value="1"/>
</dbReference>